<keyword evidence="3" id="KW-1185">Reference proteome</keyword>
<dbReference type="RefSeq" id="WP_344851880.1">
    <property type="nucleotide sequence ID" value="NZ_BAABBY010000006.1"/>
</dbReference>
<evidence type="ECO:0000313" key="2">
    <source>
        <dbReference type="EMBL" id="GAA4205815.1"/>
    </source>
</evidence>
<dbReference type="InterPro" id="IPR006827">
    <property type="entry name" value="Lant_deHydtase_N"/>
</dbReference>
<proteinExistence type="predicted"/>
<name>A0ABP8BFU2_9SPHI</name>
<accession>A0ABP8BFU2</accession>
<dbReference type="Proteomes" id="UP001501772">
    <property type="component" value="Unassembled WGS sequence"/>
</dbReference>
<comment type="caution">
    <text evidence="2">The sequence shown here is derived from an EMBL/GenBank/DDBJ whole genome shotgun (WGS) entry which is preliminary data.</text>
</comment>
<evidence type="ECO:0000313" key="3">
    <source>
        <dbReference type="Proteomes" id="UP001501772"/>
    </source>
</evidence>
<gene>
    <name evidence="2" type="ORF">GCM10022289_25860</name>
</gene>
<feature type="domain" description="Lantibiotic dehydratase N-terminal" evidence="1">
    <location>
        <begin position="137"/>
        <end position="817"/>
    </location>
</feature>
<evidence type="ECO:0000259" key="1">
    <source>
        <dbReference type="Pfam" id="PF04738"/>
    </source>
</evidence>
<organism evidence="2 3">
    <name type="scientific">Pedobacter jeongneungensis</name>
    <dbReference type="NCBI Taxonomy" id="947309"/>
    <lineage>
        <taxon>Bacteria</taxon>
        <taxon>Pseudomonadati</taxon>
        <taxon>Bacteroidota</taxon>
        <taxon>Sphingobacteriia</taxon>
        <taxon>Sphingobacteriales</taxon>
        <taxon>Sphingobacteriaceae</taxon>
        <taxon>Pedobacter</taxon>
    </lineage>
</organism>
<protein>
    <submittedName>
        <fullName evidence="2">Lantibiotic dehydratase</fullName>
    </submittedName>
</protein>
<dbReference type="Pfam" id="PF04738">
    <property type="entry name" value="Lant_dehydr_N"/>
    <property type="match status" value="1"/>
</dbReference>
<reference evidence="3" key="1">
    <citation type="journal article" date="2019" name="Int. J. Syst. Evol. Microbiol.">
        <title>The Global Catalogue of Microorganisms (GCM) 10K type strain sequencing project: providing services to taxonomists for standard genome sequencing and annotation.</title>
        <authorList>
            <consortium name="The Broad Institute Genomics Platform"/>
            <consortium name="The Broad Institute Genome Sequencing Center for Infectious Disease"/>
            <person name="Wu L."/>
            <person name="Ma J."/>
        </authorList>
    </citation>
    <scope>NUCLEOTIDE SEQUENCE [LARGE SCALE GENOMIC DNA]</scope>
    <source>
        <strain evidence="3">JCM 17626</strain>
    </source>
</reference>
<sequence length="880" mass="103316">MSLQIFPYSLVRYAGLHHQLFDQLKLKDLASLLIIYNKITNEKEQLKNSLCDALYPVIKLQKDDKVRQQIINIKRHIFNNKRINFDHVYLLPEELQKDLSIYLKKLSELTDLLNNHALKFDQEQILQRKWLQEISQLPELQNGLLLSSPLLYEQLSSFIKKDSSSFKQKEHRAAFSLARYLSRMAFKTSPFSSFTYTGLMNLDTACSLQELQATHQVSSRLKLNNAIFEYLKAILKKHPLLNEHLLLKLNITAEIKEDKICFLSNFNNVESFQQINANGLQLMVYQYLNENQYPVSLKKLISDLIYHFKEPDHESIKKYLLKLVEAGMLAMELGFSGMDQKWDHKLLLFLKSLTGVESSAIPLITLFENLEKHRLDYQLANSAVRYRLLQEAEQELNNTFATLQQEAGLPFYTSVSERKGDQESQETATFSVIKFVPYYFPARNIFYEDCFTTENLMLPESKIKDFVTKTNQLINHLLPLDVMRKERNKMRDFFLKHYQNNESVALTAFYKDYYFYVKKPEKENELSQEPDFSTLKHWKEAVLVKLKQINHADKNFIRFDNHFFSDLPNDQDLYKNSTAGMFVQFADDENGFSGVINALLPGMGKVSGRFLSLFDQKVTESFVQHNEKLYPDKIKVELNDASTFNANIHPPLLTNELELPGGNNIYPPAKQFNIRGLTVRYDSEKDILTLHKEHLELYSYDLSLESFYNRSNLYQLLAHFNPDARVSLQPFIQLVDQFYLDKQPEPAPDLFVLPRIVYADNVVVRRKTWRIKTATVPNKEQLETDFEYLIRLNNWLIDNKIPGQVFLFLRKRAYQVKSDEKREGLHDDYKPQYLSFDNPLLIALFKKLLLRAGHYITLEEVFPKPDEHVVREYLIQWYNN</sequence>
<dbReference type="EMBL" id="BAABBY010000006">
    <property type="protein sequence ID" value="GAA4205815.1"/>
    <property type="molecule type" value="Genomic_DNA"/>
</dbReference>